<accession>A0A3P7Q0M3</accession>
<protein>
    <recommendedName>
        <fullName evidence="5">Exportin-1/Importin-beta-like domain-containing protein</fullName>
    </recommendedName>
</protein>
<dbReference type="Gene3D" id="1.25.10.10">
    <property type="entry name" value="Leucine-rich Repeat Variant"/>
    <property type="match status" value="1"/>
</dbReference>
<evidence type="ECO:0000313" key="7">
    <source>
        <dbReference type="Proteomes" id="UP000274756"/>
    </source>
</evidence>
<keyword evidence="3" id="KW-0813">Transport</keyword>
<keyword evidence="7" id="KW-1185">Reference proteome</keyword>
<dbReference type="GO" id="GO:0005634">
    <property type="term" value="C:nucleus"/>
    <property type="evidence" value="ECO:0007669"/>
    <property type="project" value="UniProtKB-SubCell"/>
</dbReference>
<dbReference type="InterPro" id="IPR013598">
    <property type="entry name" value="Exportin-1/Importin-b-like"/>
</dbReference>
<evidence type="ECO:0000256" key="2">
    <source>
        <dbReference type="ARBA" id="ARBA00007991"/>
    </source>
</evidence>
<gene>
    <name evidence="6" type="ORF">DME_LOCUS6896</name>
</gene>
<dbReference type="SUPFAM" id="SSF48371">
    <property type="entry name" value="ARM repeat"/>
    <property type="match status" value="1"/>
</dbReference>
<reference evidence="6 7" key="1">
    <citation type="submission" date="2018-11" db="EMBL/GenBank/DDBJ databases">
        <authorList>
            <consortium name="Pathogen Informatics"/>
        </authorList>
    </citation>
    <scope>NUCLEOTIDE SEQUENCE [LARGE SCALE GENOMIC DNA]</scope>
</reference>
<dbReference type="Proteomes" id="UP000274756">
    <property type="component" value="Unassembled WGS sequence"/>
</dbReference>
<evidence type="ECO:0000256" key="1">
    <source>
        <dbReference type="ARBA" id="ARBA00004123"/>
    </source>
</evidence>
<evidence type="ECO:0000313" key="6">
    <source>
        <dbReference type="EMBL" id="VDN56923.1"/>
    </source>
</evidence>
<dbReference type="PANTHER" id="PTHR12363">
    <property type="entry name" value="TRANSPORTIN 3 AND IMPORTIN 13"/>
    <property type="match status" value="1"/>
</dbReference>
<feature type="domain" description="Exportin-1/Importin-beta-like" evidence="5">
    <location>
        <begin position="57"/>
        <end position="161"/>
    </location>
</feature>
<dbReference type="GO" id="GO:0005737">
    <property type="term" value="C:cytoplasm"/>
    <property type="evidence" value="ECO:0007669"/>
    <property type="project" value="TreeGrafter"/>
</dbReference>
<dbReference type="PANTHER" id="PTHR12363:SF33">
    <property type="entry name" value="IMPORTIN-13"/>
    <property type="match status" value="1"/>
</dbReference>
<organism evidence="6 7">
    <name type="scientific">Dracunculus medinensis</name>
    <name type="common">Guinea worm</name>
    <dbReference type="NCBI Taxonomy" id="318479"/>
    <lineage>
        <taxon>Eukaryota</taxon>
        <taxon>Metazoa</taxon>
        <taxon>Ecdysozoa</taxon>
        <taxon>Nematoda</taxon>
        <taxon>Chromadorea</taxon>
        <taxon>Rhabditida</taxon>
        <taxon>Spirurina</taxon>
        <taxon>Dracunculoidea</taxon>
        <taxon>Dracunculidae</taxon>
        <taxon>Dracunculus</taxon>
    </lineage>
</organism>
<comment type="subcellular location">
    <subcellularLocation>
        <location evidence="1">Nucleus</location>
    </subcellularLocation>
</comment>
<name>A0A3P7Q0M3_DRAME</name>
<keyword evidence="4" id="KW-0539">Nucleus</keyword>
<comment type="similarity">
    <text evidence="2">Belongs to the importin beta family.</text>
</comment>
<dbReference type="InterPro" id="IPR011989">
    <property type="entry name" value="ARM-like"/>
</dbReference>
<evidence type="ECO:0000256" key="4">
    <source>
        <dbReference type="ARBA" id="ARBA00023242"/>
    </source>
</evidence>
<proteinExistence type="inferred from homology"/>
<dbReference type="GO" id="GO:0006606">
    <property type="term" value="P:protein import into nucleus"/>
    <property type="evidence" value="ECO:0007669"/>
    <property type="project" value="TreeGrafter"/>
</dbReference>
<evidence type="ECO:0000259" key="5">
    <source>
        <dbReference type="Pfam" id="PF08389"/>
    </source>
</evidence>
<sequence length="205" mass="23644">MLDSKFPPIVQHYGACVLYETINDSWEYCSSKQEIVQRLKNILIEKLTMGAHMQNQSITNKLSSSLASFILYCIPDIWPDPFGDIATLWSGQPELLLRVLTEIAAEFHRVRLPLRQRGVVKSILKQTIPNLIKIIEIVLNGENIPPSLKNAAVECAEQWLKLPGNDLAEWHSHLHLILLNIADDWYCLFFRSLFCFYFLQDFLIT</sequence>
<dbReference type="AlphaFoldDB" id="A0A3P7Q0M3"/>
<dbReference type="Pfam" id="PF08389">
    <property type="entry name" value="Xpo1"/>
    <property type="match status" value="1"/>
</dbReference>
<dbReference type="InterPro" id="IPR051345">
    <property type="entry name" value="Importin_beta-like_NTR"/>
</dbReference>
<dbReference type="EMBL" id="UYYG01001157">
    <property type="protein sequence ID" value="VDN56923.1"/>
    <property type="molecule type" value="Genomic_DNA"/>
</dbReference>
<dbReference type="InterPro" id="IPR016024">
    <property type="entry name" value="ARM-type_fold"/>
</dbReference>
<dbReference type="OrthoDB" id="2016913at2759"/>
<evidence type="ECO:0000256" key="3">
    <source>
        <dbReference type="ARBA" id="ARBA00022448"/>
    </source>
</evidence>
<dbReference type="STRING" id="318479.A0A3P7Q0M3"/>